<dbReference type="EMBL" id="AMZH03011475">
    <property type="protein sequence ID" value="RRT52809.1"/>
    <property type="molecule type" value="Genomic_DNA"/>
</dbReference>
<name>A0A426YM61_ENSVE</name>
<comment type="caution">
    <text evidence="1">The sequence shown here is derived from an EMBL/GenBank/DDBJ whole genome shotgun (WGS) entry which is preliminary data.</text>
</comment>
<sequence>MSSAPNNAILLLSSRLYHWRCSLANDSVESFWAPPFCSVLPRSTAINHLLICRKARSCCNLGQSLFRCTATAYAPSLLSCLPRARSPLLAIPVMPTVSFLARPYMAAEVNYCHIFTMVDNVAVSFLQVHWNLFKICVLNRSLILRGYDNPIIV</sequence>
<gene>
    <name evidence="1" type="ORF">B296_00048420</name>
</gene>
<dbReference type="Proteomes" id="UP000287651">
    <property type="component" value="Unassembled WGS sequence"/>
</dbReference>
<evidence type="ECO:0000313" key="1">
    <source>
        <dbReference type="EMBL" id="RRT52809.1"/>
    </source>
</evidence>
<proteinExistence type="predicted"/>
<evidence type="ECO:0000313" key="2">
    <source>
        <dbReference type="Proteomes" id="UP000287651"/>
    </source>
</evidence>
<accession>A0A426YM61</accession>
<protein>
    <submittedName>
        <fullName evidence="1">Uncharacterized protein</fullName>
    </submittedName>
</protein>
<organism evidence="1 2">
    <name type="scientific">Ensete ventricosum</name>
    <name type="common">Abyssinian banana</name>
    <name type="synonym">Musa ensete</name>
    <dbReference type="NCBI Taxonomy" id="4639"/>
    <lineage>
        <taxon>Eukaryota</taxon>
        <taxon>Viridiplantae</taxon>
        <taxon>Streptophyta</taxon>
        <taxon>Embryophyta</taxon>
        <taxon>Tracheophyta</taxon>
        <taxon>Spermatophyta</taxon>
        <taxon>Magnoliopsida</taxon>
        <taxon>Liliopsida</taxon>
        <taxon>Zingiberales</taxon>
        <taxon>Musaceae</taxon>
        <taxon>Ensete</taxon>
    </lineage>
</organism>
<dbReference type="AlphaFoldDB" id="A0A426YM61"/>
<reference evidence="1 2" key="1">
    <citation type="journal article" date="2014" name="Agronomy (Basel)">
        <title>A Draft Genome Sequence for Ensete ventricosum, the Drought-Tolerant Tree Against Hunger.</title>
        <authorList>
            <person name="Harrison J."/>
            <person name="Moore K.A."/>
            <person name="Paszkiewicz K."/>
            <person name="Jones T."/>
            <person name="Grant M."/>
            <person name="Ambacheew D."/>
            <person name="Muzemil S."/>
            <person name="Studholme D.J."/>
        </authorList>
    </citation>
    <scope>NUCLEOTIDE SEQUENCE [LARGE SCALE GENOMIC DNA]</scope>
</reference>